<dbReference type="RefSeq" id="XP_064724960.1">
    <property type="nucleotide sequence ID" value="XM_064879196.1"/>
</dbReference>
<keyword evidence="2" id="KW-1133">Transmembrane helix</keyword>
<comment type="caution">
    <text evidence="3">The sequence shown here is derived from an EMBL/GenBank/DDBJ whole genome shotgun (WGS) entry which is preliminary data.</text>
</comment>
<feature type="compositionally biased region" description="Polar residues" evidence="1">
    <location>
        <begin position="25"/>
        <end position="48"/>
    </location>
</feature>
<keyword evidence="4" id="KW-1185">Reference proteome</keyword>
<proteinExistence type="predicted"/>
<reference evidence="3 4" key="1">
    <citation type="journal article" date="2023" name="Res Sq">
        <title>Genomic and morphological characterization of Knufia obscura isolated from the Mars 2020 spacecraft assembly facility.</title>
        <authorList>
            <person name="Chander A.M."/>
            <person name="Teixeira M.M."/>
            <person name="Singh N.K."/>
            <person name="Williams M.P."/>
            <person name="Parker C.W."/>
            <person name="Leo P."/>
            <person name="Stajich J.E."/>
            <person name="Torok T."/>
            <person name="Tighe S."/>
            <person name="Mason C.E."/>
            <person name="Venkateswaran K."/>
        </authorList>
    </citation>
    <scope>NUCLEOTIDE SEQUENCE [LARGE SCALE GENOMIC DNA]</scope>
    <source>
        <strain evidence="3 4">CCFEE 5817</strain>
    </source>
</reference>
<accession>A0ABR0R8D5</accession>
<protein>
    <submittedName>
        <fullName evidence="3">Uncharacterized protein</fullName>
    </submittedName>
</protein>
<evidence type="ECO:0000313" key="3">
    <source>
        <dbReference type="EMBL" id="KAK5936870.1"/>
    </source>
</evidence>
<organism evidence="3 4">
    <name type="scientific">Knufia obscura</name>
    <dbReference type="NCBI Taxonomy" id="1635080"/>
    <lineage>
        <taxon>Eukaryota</taxon>
        <taxon>Fungi</taxon>
        <taxon>Dikarya</taxon>
        <taxon>Ascomycota</taxon>
        <taxon>Pezizomycotina</taxon>
        <taxon>Eurotiomycetes</taxon>
        <taxon>Chaetothyriomycetidae</taxon>
        <taxon>Chaetothyriales</taxon>
        <taxon>Trichomeriaceae</taxon>
        <taxon>Knufia</taxon>
    </lineage>
</organism>
<evidence type="ECO:0000256" key="2">
    <source>
        <dbReference type="SAM" id="Phobius"/>
    </source>
</evidence>
<dbReference type="Proteomes" id="UP001334248">
    <property type="component" value="Unassembled WGS sequence"/>
</dbReference>
<evidence type="ECO:0000313" key="4">
    <source>
        <dbReference type="Proteomes" id="UP001334248"/>
    </source>
</evidence>
<sequence>MVSAIRWHLMYKTKRKATLTGMAAQHSSPSTLNNTANPQASTSSQRSIQIPGPRTPALPRITRETIREDARNDNLKIELWDEYRRVLNGRPLFDDTSASSISVPGILFLALFLIILGYFMPGIAAVLGIAIVGGNLLGGCAERYARDLGMYDQSAWPWAVGSIDGDDLGQWLKETLSVT</sequence>
<feature type="region of interest" description="Disordered" evidence="1">
    <location>
        <begin position="23"/>
        <end position="56"/>
    </location>
</feature>
<dbReference type="GeneID" id="90004257"/>
<evidence type="ECO:0000256" key="1">
    <source>
        <dbReference type="SAM" id="MobiDB-lite"/>
    </source>
</evidence>
<dbReference type="EMBL" id="JAVHJV010000021">
    <property type="protein sequence ID" value="KAK5936870.1"/>
    <property type="molecule type" value="Genomic_DNA"/>
</dbReference>
<keyword evidence="2" id="KW-0472">Membrane</keyword>
<keyword evidence="2" id="KW-0812">Transmembrane</keyword>
<gene>
    <name evidence="3" type="ORF">PMZ80_010808</name>
</gene>
<feature type="transmembrane region" description="Helical" evidence="2">
    <location>
        <begin position="106"/>
        <end position="137"/>
    </location>
</feature>
<name>A0ABR0R8D5_9EURO</name>